<evidence type="ECO:0000256" key="6">
    <source>
        <dbReference type="ARBA" id="ARBA00022741"/>
    </source>
</evidence>
<sequence length="514" mass="56148">MSTTALELSGITKRFGSFTANSDISLSIRKGSIHAIAGENGAGKSTLSNIIYGLVQPDAGTLYVDGNPCRFSSPREAIGAGIGMVHQHFMLSGTLSVMENILLGDERQGLLWPCRRSKARQDITDIAERHGMQLDPDAMIENLSVGEEQRVEILKLLYRNAQLLLLDEPTAVLAPAETRKLFSSLRSLRDEGRTIILITHKLDEVLDLADNVSIMRKGEITATLPCSETSKQELARLMVGRNVVLQAENPPHTPGAPLLEIDELSLQAGNGRPRLEKLSMTIRKGEIYGLAGVEGNGQSELLQLLWGMLPDNARTTGSARLDGKELTGLRPVDIAALGVSCVPEDRHRHAAIGQFSIEDNMLLGRHREKTFVRGSGFDSRSREQLSRDITTHYDLRTGNGTNQAFESLSGGNQQKIIAGRELSRPALRLLLLGQPTRGVDIGAIELIHKKILEARQAGVAILLISTELEEIITLSTRIGCIYKGKIRHEFSPEEVQEGRTAPGTFSESIGMHIT</sequence>
<keyword evidence="4" id="KW-0762">Sugar transport</keyword>
<keyword evidence="7 12" id="KW-0067">ATP-binding</keyword>
<keyword evidence="3" id="KW-1003">Cell membrane</keyword>
<dbReference type="InterPro" id="IPR050107">
    <property type="entry name" value="ABC_carbohydrate_import_ATPase"/>
</dbReference>
<dbReference type="InterPro" id="IPR027417">
    <property type="entry name" value="P-loop_NTPase"/>
</dbReference>
<dbReference type="InterPro" id="IPR003593">
    <property type="entry name" value="AAA+_ATPase"/>
</dbReference>
<feature type="domain" description="ABC transporter" evidence="11">
    <location>
        <begin position="6"/>
        <end position="242"/>
    </location>
</feature>
<evidence type="ECO:0000256" key="2">
    <source>
        <dbReference type="ARBA" id="ARBA00022448"/>
    </source>
</evidence>
<dbReference type="RefSeq" id="WP_068867193.1">
    <property type="nucleotide sequence ID" value="NZ_VDCI01000003.1"/>
</dbReference>
<dbReference type="PANTHER" id="PTHR43790:SF9">
    <property type="entry name" value="GALACTOFURANOSE TRANSPORTER ATP-BINDING PROTEIN YTFR"/>
    <property type="match status" value="1"/>
</dbReference>
<comment type="caution">
    <text evidence="12">The sequence shown here is derived from an EMBL/GenBank/DDBJ whole genome shotgun (WGS) entry which is preliminary data.</text>
</comment>
<evidence type="ECO:0000256" key="7">
    <source>
        <dbReference type="ARBA" id="ARBA00022840"/>
    </source>
</evidence>
<keyword evidence="2" id="KW-0813">Transport</keyword>
<organism evidence="12 13">
    <name type="scientific">Prosthecochloris vibrioformis</name>
    <name type="common">Chlorobium vibrioforme</name>
    <dbReference type="NCBI Taxonomy" id="1098"/>
    <lineage>
        <taxon>Bacteria</taxon>
        <taxon>Pseudomonadati</taxon>
        <taxon>Chlorobiota</taxon>
        <taxon>Chlorobiia</taxon>
        <taxon>Chlorobiales</taxon>
        <taxon>Chlorobiaceae</taxon>
        <taxon>Prosthecochloris</taxon>
    </lineage>
</organism>
<dbReference type="FunFam" id="3.40.50.300:FF:000127">
    <property type="entry name" value="Ribose import ATP-binding protein RbsA"/>
    <property type="match status" value="1"/>
</dbReference>
<dbReference type="PANTHER" id="PTHR43790">
    <property type="entry name" value="CARBOHYDRATE TRANSPORT ATP-BINDING PROTEIN MG119-RELATED"/>
    <property type="match status" value="1"/>
</dbReference>
<evidence type="ECO:0000313" key="13">
    <source>
        <dbReference type="Proteomes" id="UP000309544"/>
    </source>
</evidence>
<evidence type="ECO:0000256" key="9">
    <source>
        <dbReference type="ARBA" id="ARBA00023136"/>
    </source>
</evidence>
<dbReference type="SMART" id="SM00382">
    <property type="entry name" value="AAA"/>
    <property type="match status" value="1"/>
</dbReference>
<evidence type="ECO:0000313" key="12">
    <source>
        <dbReference type="EMBL" id="TNJ36943.1"/>
    </source>
</evidence>
<dbReference type="Gene3D" id="3.40.50.300">
    <property type="entry name" value="P-loop containing nucleotide triphosphate hydrolases"/>
    <property type="match status" value="2"/>
</dbReference>
<dbReference type="CDD" id="cd03216">
    <property type="entry name" value="ABC_Carb_Monos_I"/>
    <property type="match status" value="1"/>
</dbReference>
<evidence type="ECO:0000256" key="1">
    <source>
        <dbReference type="ARBA" id="ARBA00004202"/>
    </source>
</evidence>
<evidence type="ECO:0000256" key="3">
    <source>
        <dbReference type="ARBA" id="ARBA00022475"/>
    </source>
</evidence>
<name>A0A5C4S0A7_PROVB</name>
<gene>
    <name evidence="12" type="ORF">FGF68_05050</name>
</gene>
<dbReference type="Proteomes" id="UP000309544">
    <property type="component" value="Unassembled WGS sequence"/>
</dbReference>
<protein>
    <submittedName>
        <fullName evidence="12">ABC transporter ATP-binding protein</fullName>
    </submittedName>
</protein>
<evidence type="ECO:0000256" key="10">
    <source>
        <dbReference type="SAM" id="MobiDB-lite"/>
    </source>
</evidence>
<dbReference type="SUPFAM" id="SSF52540">
    <property type="entry name" value="P-loop containing nucleoside triphosphate hydrolases"/>
    <property type="match status" value="2"/>
</dbReference>
<feature type="domain" description="ABC transporter" evidence="11">
    <location>
        <begin position="259"/>
        <end position="508"/>
    </location>
</feature>
<keyword evidence="6" id="KW-0547">Nucleotide-binding</keyword>
<comment type="subcellular location">
    <subcellularLocation>
        <location evidence="1">Cell membrane</location>
        <topology evidence="1">Peripheral membrane protein</topology>
    </subcellularLocation>
</comment>
<dbReference type="PROSITE" id="PS50893">
    <property type="entry name" value="ABC_TRANSPORTER_2"/>
    <property type="match status" value="2"/>
</dbReference>
<dbReference type="InterPro" id="IPR003439">
    <property type="entry name" value="ABC_transporter-like_ATP-bd"/>
</dbReference>
<keyword evidence="8" id="KW-1278">Translocase</keyword>
<keyword evidence="5" id="KW-0677">Repeat</keyword>
<proteinExistence type="predicted"/>
<accession>A0A5C4S0A7</accession>
<keyword evidence="9" id="KW-0472">Membrane</keyword>
<dbReference type="GO" id="GO:0005524">
    <property type="term" value="F:ATP binding"/>
    <property type="evidence" value="ECO:0007669"/>
    <property type="project" value="UniProtKB-KW"/>
</dbReference>
<evidence type="ECO:0000256" key="5">
    <source>
        <dbReference type="ARBA" id="ARBA00022737"/>
    </source>
</evidence>
<dbReference type="AlphaFoldDB" id="A0A5C4S0A7"/>
<dbReference type="Pfam" id="PF00005">
    <property type="entry name" value="ABC_tran"/>
    <property type="match status" value="2"/>
</dbReference>
<keyword evidence="13" id="KW-1185">Reference proteome</keyword>
<evidence type="ECO:0000256" key="4">
    <source>
        <dbReference type="ARBA" id="ARBA00022597"/>
    </source>
</evidence>
<feature type="region of interest" description="Disordered" evidence="10">
    <location>
        <begin position="493"/>
        <end position="514"/>
    </location>
</feature>
<dbReference type="EMBL" id="VDCI01000003">
    <property type="protein sequence ID" value="TNJ36943.1"/>
    <property type="molecule type" value="Genomic_DNA"/>
</dbReference>
<dbReference type="CDD" id="cd03215">
    <property type="entry name" value="ABC_Carb_Monos_II"/>
    <property type="match status" value="1"/>
</dbReference>
<evidence type="ECO:0000256" key="8">
    <source>
        <dbReference type="ARBA" id="ARBA00022967"/>
    </source>
</evidence>
<evidence type="ECO:0000259" key="11">
    <source>
        <dbReference type="PROSITE" id="PS50893"/>
    </source>
</evidence>
<dbReference type="GO" id="GO:0016887">
    <property type="term" value="F:ATP hydrolysis activity"/>
    <property type="evidence" value="ECO:0007669"/>
    <property type="project" value="InterPro"/>
</dbReference>
<dbReference type="GO" id="GO:0005886">
    <property type="term" value="C:plasma membrane"/>
    <property type="evidence" value="ECO:0007669"/>
    <property type="project" value="UniProtKB-SubCell"/>
</dbReference>
<reference evidence="12 13" key="1">
    <citation type="submission" date="2019-05" db="EMBL/GenBank/DDBJ databases">
        <title>Draft Whole-Genome sequence of the green sulfur bacterium Prosthecochloris vibrioformis DSM 260.</title>
        <authorList>
            <person name="Meyer T.E."/>
            <person name="Kyndt J.A."/>
        </authorList>
    </citation>
    <scope>NUCLEOTIDE SEQUENCE [LARGE SCALE GENOMIC DNA]</scope>
    <source>
        <strain evidence="12 13">DSM 260</strain>
    </source>
</reference>